<dbReference type="InterPro" id="IPR023213">
    <property type="entry name" value="CAT-like_dom_sf"/>
</dbReference>
<sequence>MKITVQSSKAIKPTYGGGGAPSTAADAAIPLTVFDKANYDLYISGISFFRPPAPTNAALAAGLAMALAEYRE</sequence>
<dbReference type="AlphaFoldDB" id="A0A3L6PCQ5"/>
<accession>A0A3L6PCQ5</accession>
<keyword evidence="2" id="KW-1185">Reference proteome</keyword>
<gene>
    <name evidence="1" type="ORF">C2845_PMPSC049116</name>
</gene>
<organism evidence="1 2">
    <name type="scientific">Panicum miliaceum</name>
    <name type="common">Proso millet</name>
    <name type="synonym">Broomcorn millet</name>
    <dbReference type="NCBI Taxonomy" id="4540"/>
    <lineage>
        <taxon>Eukaryota</taxon>
        <taxon>Viridiplantae</taxon>
        <taxon>Streptophyta</taxon>
        <taxon>Embryophyta</taxon>
        <taxon>Tracheophyta</taxon>
        <taxon>Spermatophyta</taxon>
        <taxon>Magnoliopsida</taxon>
        <taxon>Liliopsida</taxon>
        <taxon>Poales</taxon>
        <taxon>Poaceae</taxon>
        <taxon>PACMAD clade</taxon>
        <taxon>Panicoideae</taxon>
        <taxon>Panicodae</taxon>
        <taxon>Paniceae</taxon>
        <taxon>Panicinae</taxon>
        <taxon>Panicum</taxon>
        <taxon>Panicum sect. Panicum</taxon>
    </lineage>
</organism>
<protein>
    <submittedName>
        <fullName evidence="1">Uncharacterized protein</fullName>
    </submittedName>
</protein>
<dbReference type="GO" id="GO:0016747">
    <property type="term" value="F:acyltransferase activity, transferring groups other than amino-acyl groups"/>
    <property type="evidence" value="ECO:0007669"/>
    <property type="project" value="UniProtKB-ARBA"/>
</dbReference>
<dbReference type="Proteomes" id="UP000275267">
    <property type="component" value="Unassembled WGS sequence"/>
</dbReference>
<dbReference type="Gene3D" id="3.30.559.10">
    <property type="entry name" value="Chloramphenicol acetyltransferase-like domain"/>
    <property type="match status" value="1"/>
</dbReference>
<name>A0A3L6PCQ5_PANMI</name>
<reference evidence="2" key="1">
    <citation type="journal article" date="2019" name="Nat. Commun.">
        <title>The genome of broomcorn millet.</title>
        <authorList>
            <person name="Zou C."/>
            <person name="Miki D."/>
            <person name="Li D."/>
            <person name="Tang Q."/>
            <person name="Xiao L."/>
            <person name="Rajput S."/>
            <person name="Deng P."/>
            <person name="Jia W."/>
            <person name="Huang R."/>
            <person name="Zhang M."/>
            <person name="Sun Y."/>
            <person name="Hu J."/>
            <person name="Fu X."/>
            <person name="Schnable P.S."/>
            <person name="Li F."/>
            <person name="Zhang H."/>
            <person name="Feng B."/>
            <person name="Zhu X."/>
            <person name="Liu R."/>
            <person name="Schnable J.C."/>
            <person name="Zhu J.-K."/>
            <person name="Zhang H."/>
        </authorList>
    </citation>
    <scope>NUCLEOTIDE SEQUENCE [LARGE SCALE GENOMIC DNA]</scope>
</reference>
<comment type="caution">
    <text evidence="1">The sequence shown here is derived from an EMBL/GenBank/DDBJ whole genome shotgun (WGS) entry which is preliminary data.</text>
</comment>
<evidence type="ECO:0000313" key="1">
    <source>
        <dbReference type="EMBL" id="RLM50354.1"/>
    </source>
</evidence>
<dbReference type="STRING" id="4540.A0A3L6PCQ5"/>
<dbReference type="EMBL" id="PQIB02000446">
    <property type="protein sequence ID" value="RLM50354.1"/>
    <property type="molecule type" value="Genomic_DNA"/>
</dbReference>
<evidence type="ECO:0000313" key="2">
    <source>
        <dbReference type="Proteomes" id="UP000275267"/>
    </source>
</evidence>
<proteinExistence type="predicted"/>
<dbReference type="OrthoDB" id="10486173at2759"/>